<evidence type="ECO:0000259" key="11">
    <source>
        <dbReference type="Pfam" id="PF03443"/>
    </source>
</evidence>
<name>A0A8K0UKA8_9AGAR</name>
<dbReference type="GO" id="GO:0030248">
    <property type="term" value="F:cellulose binding"/>
    <property type="evidence" value="ECO:0007669"/>
    <property type="project" value="UniProtKB-UniRule"/>
</dbReference>
<evidence type="ECO:0000256" key="1">
    <source>
        <dbReference type="ARBA" id="ARBA00004613"/>
    </source>
</evidence>
<keyword evidence="3 8" id="KW-0136">Cellulose degradation</keyword>
<evidence type="ECO:0000256" key="8">
    <source>
        <dbReference type="RuleBase" id="RU368122"/>
    </source>
</evidence>
<dbReference type="CDD" id="cd21175">
    <property type="entry name" value="LPMO_AA9"/>
    <property type="match status" value="1"/>
</dbReference>
<dbReference type="GO" id="GO:0030245">
    <property type="term" value="P:cellulose catabolic process"/>
    <property type="evidence" value="ECO:0007669"/>
    <property type="project" value="UniProtKB-UniRule"/>
</dbReference>
<dbReference type="InterPro" id="IPR005103">
    <property type="entry name" value="AA9_LPMO"/>
</dbReference>
<reference evidence="12" key="1">
    <citation type="journal article" date="2021" name="New Phytol.">
        <title>Evolutionary innovations through gain and loss of genes in the ectomycorrhizal Boletales.</title>
        <authorList>
            <person name="Wu G."/>
            <person name="Miyauchi S."/>
            <person name="Morin E."/>
            <person name="Kuo A."/>
            <person name="Drula E."/>
            <person name="Varga T."/>
            <person name="Kohler A."/>
            <person name="Feng B."/>
            <person name="Cao Y."/>
            <person name="Lipzen A."/>
            <person name="Daum C."/>
            <person name="Hundley H."/>
            <person name="Pangilinan J."/>
            <person name="Johnson J."/>
            <person name="Barry K."/>
            <person name="LaButti K."/>
            <person name="Ng V."/>
            <person name="Ahrendt S."/>
            <person name="Min B."/>
            <person name="Choi I.G."/>
            <person name="Park H."/>
            <person name="Plett J.M."/>
            <person name="Magnuson J."/>
            <person name="Spatafora J.W."/>
            <person name="Nagy L.G."/>
            <person name="Henrissat B."/>
            <person name="Grigoriev I.V."/>
            <person name="Yang Z.L."/>
            <person name="Xu J."/>
            <person name="Martin F.M."/>
        </authorList>
    </citation>
    <scope>NUCLEOTIDE SEQUENCE</scope>
    <source>
        <strain evidence="12">KKN 215</strain>
    </source>
</reference>
<keyword evidence="4 8" id="KW-1015">Disulfide bond</keyword>
<sequence>MKLSTGIVTLSTFVASAAAHATVWGVWVNGVDQGDGRNVYIRSPPNNNPVKDLTSPDMTCNVNNRVVPASVSVDTGDLFTFEWYHDVTSLNPSVEPSSHHGPISVFIAPAESNGAGPVWVKLFEDAYDIPSATWAVDRLITARGQHSIVIPEVASGSYLLRTEIIALHEADSLYSQNPIRGAQLYMSCVQVQINSTNPEAATLPAGIAFPGAYTDTTPGIHFNIYDQDAATYVAPPPDAWVEANGGSIAQIGVAPPPPPVATPESRRRSPRSWLKV</sequence>
<comment type="catalytic activity">
    <reaction evidence="8">
        <text>[(1-&gt;4)-beta-D-glucosyl]n+m + reduced acceptor + O2 = 4-dehydro-beta-D-glucosyl-[(1-&gt;4)-beta-D-glucosyl]n-1 + [(1-&gt;4)-beta-D-glucosyl]m + acceptor + H2O.</text>
        <dbReference type="EC" id="1.14.99.56"/>
    </reaction>
</comment>
<keyword evidence="6 8" id="KW-0624">Polysaccharide degradation</keyword>
<dbReference type="Pfam" id="PF03443">
    <property type="entry name" value="AA9"/>
    <property type="match status" value="1"/>
</dbReference>
<protein>
    <recommendedName>
        <fullName evidence="8">AA9 family lytic polysaccharide monooxygenase</fullName>
        <ecNumber evidence="8">1.14.99.56</ecNumber>
    </recommendedName>
    <alternativeName>
        <fullName evidence="8">Endo-beta-1,4-glucanase</fullName>
    </alternativeName>
    <alternativeName>
        <fullName evidence="8">Glycosyl hydrolase 61 family protein</fullName>
    </alternativeName>
</protein>
<dbReference type="EMBL" id="JAEVFJ010000030">
    <property type="protein sequence ID" value="KAH8093100.1"/>
    <property type="molecule type" value="Genomic_DNA"/>
</dbReference>
<dbReference type="GO" id="GO:0005576">
    <property type="term" value="C:extracellular region"/>
    <property type="evidence" value="ECO:0007669"/>
    <property type="project" value="UniProtKB-SubCell"/>
</dbReference>
<gene>
    <name evidence="12" type="ORF">BXZ70DRAFT_897836</name>
</gene>
<feature type="region of interest" description="Disordered" evidence="9">
    <location>
        <begin position="252"/>
        <end position="276"/>
    </location>
</feature>
<proteinExistence type="inferred from homology"/>
<evidence type="ECO:0000256" key="9">
    <source>
        <dbReference type="SAM" id="MobiDB-lite"/>
    </source>
</evidence>
<keyword evidence="10" id="KW-0732">Signal</keyword>
<evidence type="ECO:0000256" key="6">
    <source>
        <dbReference type="ARBA" id="ARBA00023326"/>
    </source>
</evidence>
<evidence type="ECO:0000256" key="10">
    <source>
        <dbReference type="SAM" id="SignalP"/>
    </source>
</evidence>
<dbReference type="OrthoDB" id="2525337at2759"/>
<feature type="signal peptide" evidence="10">
    <location>
        <begin position="1"/>
        <end position="19"/>
    </location>
</feature>
<comment type="similarity">
    <text evidence="7">Belongs to the polysaccharide monooxygenase AA9 family.</text>
</comment>
<dbReference type="AlphaFoldDB" id="A0A8K0UKA8"/>
<dbReference type="PANTHER" id="PTHR33353">
    <property type="entry name" value="PUTATIVE (AFU_ORTHOLOGUE AFUA_1G12560)-RELATED"/>
    <property type="match status" value="1"/>
</dbReference>
<feature type="chain" id="PRO_5035473772" description="AA9 family lytic polysaccharide monooxygenase" evidence="10">
    <location>
        <begin position="20"/>
        <end position="276"/>
    </location>
</feature>
<dbReference type="EC" id="1.14.99.56" evidence="8"/>
<evidence type="ECO:0000313" key="12">
    <source>
        <dbReference type="EMBL" id="KAH8093100.1"/>
    </source>
</evidence>
<dbReference type="InterPro" id="IPR049892">
    <property type="entry name" value="AA9"/>
</dbReference>
<evidence type="ECO:0000256" key="5">
    <source>
        <dbReference type="ARBA" id="ARBA00023277"/>
    </source>
</evidence>
<dbReference type="PANTHER" id="PTHR33353:SF17">
    <property type="entry name" value="ENDO-BETA-1,4-GLUCANASE D"/>
    <property type="match status" value="1"/>
</dbReference>
<accession>A0A8K0UKA8</accession>
<comment type="domain">
    <text evidence="8">Has a modular structure: an endo-beta-1,4-glucanase catalytic module at the N-terminus, a linker rich in serines and threonines, and a C-terminal carbohydrate-binding module (CBM).</text>
</comment>
<dbReference type="GO" id="GO:0008810">
    <property type="term" value="F:cellulase activity"/>
    <property type="evidence" value="ECO:0007669"/>
    <property type="project" value="UniProtKB-UniRule"/>
</dbReference>
<keyword evidence="12" id="KW-0378">Hydrolase</keyword>
<comment type="function">
    <text evidence="8">Lytic polysaccharide monooxygenase (LMPO) that depolymerizes crystalline and amorphous polysaccharides via the oxidation of scissile alpha- or beta-(1-4)-glycosidic bonds, yielding C1 and/or C4 oxidation products. Catalysis by LPMOs requires the reduction of the active-site copper from Cu(II) to Cu(I) by a reducing agent and H(2)O(2) or O(2) as a cosubstrate.</text>
</comment>
<dbReference type="Gene3D" id="2.70.50.70">
    <property type="match status" value="1"/>
</dbReference>
<organism evidence="12 13">
    <name type="scientific">Cristinia sonorae</name>
    <dbReference type="NCBI Taxonomy" id="1940300"/>
    <lineage>
        <taxon>Eukaryota</taxon>
        <taxon>Fungi</taxon>
        <taxon>Dikarya</taxon>
        <taxon>Basidiomycota</taxon>
        <taxon>Agaricomycotina</taxon>
        <taxon>Agaricomycetes</taxon>
        <taxon>Agaricomycetidae</taxon>
        <taxon>Agaricales</taxon>
        <taxon>Pleurotineae</taxon>
        <taxon>Stephanosporaceae</taxon>
        <taxon>Cristinia</taxon>
    </lineage>
</organism>
<keyword evidence="5 8" id="KW-0119">Carbohydrate metabolism</keyword>
<evidence type="ECO:0000256" key="4">
    <source>
        <dbReference type="ARBA" id="ARBA00023157"/>
    </source>
</evidence>
<feature type="domain" description="Auxiliary Activity family 9 catalytic" evidence="11">
    <location>
        <begin position="20"/>
        <end position="231"/>
    </location>
</feature>
<dbReference type="Proteomes" id="UP000813824">
    <property type="component" value="Unassembled WGS sequence"/>
</dbReference>
<keyword evidence="2 8" id="KW-0964">Secreted</keyword>
<keyword evidence="13" id="KW-1185">Reference proteome</keyword>
<evidence type="ECO:0000256" key="2">
    <source>
        <dbReference type="ARBA" id="ARBA00022525"/>
    </source>
</evidence>
<evidence type="ECO:0000313" key="13">
    <source>
        <dbReference type="Proteomes" id="UP000813824"/>
    </source>
</evidence>
<evidence type="ECO:0000256" key="3">
    <source>
        <dbReference type="ARBA" id="ARBA00023001"/>
    </source>
</evidence>
<comment type="caution">
    <text evidence="12">The sequence shown here is derived from an EMBL/GenBank/DDBJ whole genome shotgun (WGS) entry which is preliminary data.</text>
</comment>
<evidence type="ECO:0000256" key="7">
    <source>
        <dbReference type="ARBA" id="ARBA00044502"/>
    </source>
</evidence>
<comment type="subcellular location">
    <subcellularLocation>
        <location evidence="1 8">Secreted</location>
    </subcellularLocation>
</comment>